<keyword evidence="10 13" id="KW-0233">DNA recombination</keyword>
<dbReference type="Proteomes" id="UP000197025">
    <property type="component" value="Unassembled WGS sequence"/>
</dbReference>
<evidence type="ECO:0000256" key="5">
    <source>
        <dbReference type="ARBA" id="ARBA00022759"/>
    </source>
</evidence>
<evidence type="ECO:0000256" key="4">
    <source>
        <dbReference type="ARBA" id="ARBA00022723"/>
    </source>
</evidence>
<keyword evidence="7 13" id="KW-0378">Hydrolase</keyword>
<feature type="active site" evidence="13">
    <location>
        <position position="67"/>
    </location>
</feature>
<dbReference type="GO" id="GO:0006281">
    <property type="term" value="P:DNA repair"/>
    <property type="evidence" value="ECO:0007669"/>
    <property type="project" value="UniProtKB-UniRule"/>
</dbReference>
<evidence type="ECO:0000313" key="16">
    <source>
        <dbReference type="Proteomes" id="UP000197025"/>
    </source>
</evidence>
<comment type="subunit">
    <text evidence="13">Homodimer which binds Holliday junction (HJ) DNA. The HJ becomes 2-fold symmetrical on binding to RuvC with unstacked arms; it has a different conformation from HJ DNA in complex with RuvA. In the full resolvosome a probable DNA-RuvA(4)-RuvB(12)-RuvC(2) complex forms which resolves the HJ.</text>
</comment>
<evidence type="ECO:0000256" key="6">
    <source>
        <dbReference type="ARBA" id="ARBA00022763"/>
    </source>
</evidence>
<keyword evidence="2 13" id="KW-0963">Cytoplasm</keyword>
<dbReference type="FunFam" id="3.30.420.10:FF:000002">
    <property type="entry name" value="Crossover junction endodeoxyribonuclease RuvC"/>
    <property type="match status" value="1"/>
</dbReference>
<evidence type="ECO:0000256" key="10">
    <source>
        <dbReference type="ARBA" id="ARBA00023172"/>
    </source>
</evidence>
<dbReference type="PROSITE" id="PS01321">
    <property type="entry name" value="RUVC"/>
    <property type="match status" value="1"/>
</dbReference>
<dbReference type="PANTHER" id="PTHR30194:SF3">
    <property type="entry name" value="CROSSOVER JUNCTION ENDODEOXYRIBONUCLEASE RUVC"/>
    <property type="match status" value="1"/>
</dbReference>
<dbReference type="Pfam" id="PF02075">
    <property type="entry name" value="RuvC"/>
    <property type="match status" value="1"/>
</dbReference>
<comment type="catalytic activity">
    <reaction evidence="12 13">
        <text>Endonucleolytic cleavage at a junction such as a reciprocal single-stranded crossover between two homologous DNA duplexes (Holliday junction).</text>
        <dbReference type="EC" id="3.1.21.10"/>
    </reaction>
</comment>
<name>A0A212RD75_9CHLR</name>
<dbReference type="GO" id="GO:0003677">
    <property type="term" value="F:DNA binding"/>
    <property type="evidence" value="ECO:0007669"/>
    <property type="project" value="UniProtKB-KW"/>
</dbReference>
<dbReference type="InterPro" id="IPR020563">
    <property type="entry name" value="X-over_junc_endoDNase_Mg_BS"/>
</dbReference>
<evidence type="ECO:0000256" key="8">
    <source>
        <dbReference type="ARBA" id="ARBA00022842"/>
    </source>
</evidence>
<keyword evidence="5 13" id="KW-0255">Endonuclease</keyword>
<organism evidence="15 16">
    <name type="scientific">Thermoflexus hugenholtzii JAD2</name>
    <dbReference type="NCBI Taxonomy" id="877466"/>
    <lineage>
        <taxon>Bacteria</taxon>
        <taxon>Bacillati</taxon>
        <taxon>Chloroflexota</taxon>
        <taxon>Thermoflexia</taxon>
        <taxon>Thermoflexales</taxon>
        <taxon>Thermoflexaceae</taxon>
        <taxon>Thermoflexus</taxon>
    </lineage>
</organism>
<dbReference type="NCBIfam" id="TIGR00228">
    <property type="entry name" value="ruvC"/>
    <property type="match status" value="1"/>
</dbReference>
<keyword evidence="4 13" id="KW-0479">Metal-binding</keyword>
<evidence type="ECO:0000256" key="9">
    <source>
        <dbReference type="ARBA" id="ARBA00023125"/>
    </source>
</evidence>
<keyword evidence="8 13" id="KW-0460">Magnesium</keyword>
<dbReference type="AlphaFoldDB" id="A0A212RD75"/>
<feature type="active site" evidence="13">
    <location>
        <position position="140"/>
    </location>
</feature>
<evidence type="ECO:0000256" key="3">
    <source>
        <dbReference type="ARBA" id="ARBA00022722"/>
    </source>
</evidence>
<dbReference type="GO" id="GO:0048476">
    <property type="term" value="C:Holliday junction resolvase complex"/>
    <property type="evidence" value="ECO:0007669"/>
    <property type="project" value="UniProtKB-UniRule"/>
</dbReference>
<dbReference type="HAMAP" id="MF_00034">
    <property type="entry name" value="RuvC"/>
    <property type="match status" value="1"/>
</dbReference>
<dbReference type="InterPro" id="IPR012337">
    <property type="entry name" value="RNaseH-like_sf"/>
</dbReference>
<comment type="cofactor">
    <cofactor evidence="13">
        <name>Mg(2+)</name>
        <dbReference type="ChEBI" id="CHEBI:18420"/>
    </cofactor>
    <text evidence="13">Binds 2 Mg(2+) ion per subunit.</text>
</comment>
<dbReference type="CDD" id="cd16962">
    <property type="entry name" value="RuvC"/>
    <property type="match status" value="1"/>
</dbReference>
<proteinExistence type="inferred from homology"/>
<keyword evidence="11 13" id="KW-0234">DNA repair</keyword>
<keyword evidence="16" id="KW-1185">Reference proteome</keyword>
<evidence type="ECO:0000256" key="14">
    <source>
        <dbReference type="NCBIfam" id="TIGR00228"/>
    </source>
</evidence>
<evidence type="ECO:0000256" key="11">
    <source>
        <dbReference type="ARBA" id="ARBA00023204"/>
    </source>
</evidence>
<dbReference type="RefSeq" id="WP_088571804.1">
    <property type="nucleotide sequence ID" value="NZ_FYEK01000044.1"/>
</dbReference>
<dbReference type="OrthoDB" id="9805499at2"/>
<comment type="similarity">
    <text evidence="1 13">Belongs to the RuvC family.</text>
</comment>
<dbReference type="GO" id="GO:0008821">
    <property type="term" value="F:crossover junction DNA endonuclease activity"/>
    <property type="evidence" value="ECO:0007669"/>
    <property type="project" value="UniProtKB-UniRule"/>
</dbReference>
<evidence type="ECO:0000256" key="7">
    <source>
        <dbReference type="ARBA" id="ARBA00022801"/>
    </source>
</evidence>
<keyword evidence="3 13" id="KW-0540">Nuclease</keyword>
<feature type="active site" evidence="13">
    <location>
        <position position="7"/>
    </location>
</feature>
<protein>
    <recommendedName>
        <fullName evidence="13 14">Crossover junction endodeoxyribonuclease RuvC</fullName>
        <ecNumber evidence="13 14">3.1.21.10</ecNumber>
    </recommendedName>
    <alternativeName>
        <fullName evidence="13">Holliday junction nuclease RuvC</fullName>
    </alternativeName>
    <alternativeName>
        <fullName evidence="13">Holliday junction resolvase RuvC</fullName>
    </alternativeName>
</protein>
<dbReference type="PANTHER" id="PTHR30194">
    <property type="entry name" value="CROSSOVER JUNCTION ENDODEOXYRIBONUCLEASE RUVC"/>
    <property type="match status" value="1"/>
</dbReference>
<evidence type="ECO:0000256" key="13">
    <source>
        <dbReference type="HAMAP-Rule" id="MF_00034"/>
    </source>
</evidence>
<dbReference type="EMBL" id="FYEK01000044">
    <property type="protein sequence ID" value="SNB70074.1"/>
    <property type="molecule type" value="Genomic_DNA"/>
</dbReference>
<dbReference type="SUPFAM" id="SSF53098">
    <property type="entry name" value="Ribonuclease H-like"/>
    <property type="match status" value="1"/>
</dbReference>
<dbReference type="GO" id="GO:0000287">
    <property type="term" value="F:magnesium ion binding"/>
    <property type="evidence" value="ECO:0007669"/>
    <property type="project" value="UniProtKB-UniRule"/>
</dbReference>
<dbReference type="GO" id="GO:0006310">
    <property type="term" value="P:DNA recombination"/>
    <property type="evidence" value="ECO:0007669"/>
    <property type="project" value="UniProtKB-UniRule"/>
</dbReference>
<dbReference type="InterPro" id="IPR002176">
    <property type="entry name" value="X-over_junc_endoDNase_RuvC"/>
</dbReference>
<dbReference type="NCBIfam" id="NF000711">
    <property type="entry name" value="PRK00039.2-1"/>
    <property type="match status" value="1"/>
</dbReference>
<dbReference type="PRINTS" id="PR00696">
    <property type="entry name" value="RSOLVASERUVC"/>
</dbReference>
<evidence type="ECO:0000256" key="2">
    <source>
        <dbReference type="ARBA" id="ARBA00022490"/>
    </source>
</evidence>
<gene>
    <name evidence="13" type="primary">ruvC</name>
    <name evidence="15" type="ORF">SAMN02746019_00011400</name>
</gene>
<sequence length="161" mass="17347">MRVLGIDPGIAITGYGLVEEREGSLEALAYGDIRTPAGDPLPQRLRQLYEAICSLIEAHRPDVAAIERVFFGRNVTTAFAVGQARGVALLALAQAEIPIYEYTPADVKQALVGYGSAPKAQIQAMVRMLLHLPEIPRPDDVADALAVAICHLNHARLAALR</sequence>
<evidence type="ECO:0000256" key="12">
    <source>
        <dbReference type="ARBA" id="ARBA00029354"/>
    </source>
</evidence>
<reference evidence="16" key="1">
    <citation type="submission" date="2017-06" db="EMBL/GenBank/DDBJ databases">
        <authorList>
            <person name="Varghese N."/>
            <person name="Submissions S."/>
        </authorList>
    </citation>
    <scope>NUCLEOTIDE SEQUENCE [LARGE SCALE GENOMIC DNA]</scope>
    <source>
        <strain evidence="16">JAD2</strain>
    </source>
</reference>
<feature type="binding site" evidence="13">
    <location>
        <position position="7"/>
    </location>
    <ligand>
        <name>Mg(2+)</name>
        <dbReference type="ChEBI" id="CHEBI:18420"/>
        <label>1</label>
    </ligand>
</feature>
<dbReference type="Gene3D" id="3.30.420.10">
    <property type="entry name" value="Ribonuclease H-like superfamily/Ribonuclease H"/>
    <property type="match status" value="1"/>
</dbReference>
<comment type="subcellular location">
    <subcellularLocation>
        <location evidence="13">Cytoplasm</location>
    </subcellularLocation>
</comment>
<accession>A0A212RD75</accession>
<keyword evidence="6 13" id="KW-0227">DNA damage</keyword>
<keyword evidence="9 13" id="KW-0238">DNA-binding</keyword>
<dbReference type="InParanoid" id="A0A212RD75"/>
<evidence type="ECO:0000256" key="1">
    <source>
        <dbReference type="ARBA" id="ARBA00009518"/>
    </source>
</evidence>
<dbReference type="EC" id="3.1.21.10" evidence="13 14"/>
<feature type="binding site" evidence="13">
    <location>
        <position position="140"/>
    </location>
    <ligand>
        <name>Mg(2+)</name>
        <dbReference type="ChEBI" id="CHEBI:18420"/>
        <label>1</label>
    </ligand>
</feature>
<comment type="function">
    <text evidence="13">The RuvA-RuvB-RuvC complex processes Holliday junction (HJ) DNA during genetic recombination and DNA repair. Endonuclease that resolves HJ intermediates. Cleaves cruciform DNA by making single-stranded nicks across the HJ at symmetrical positions within the homologous arms, yielding a 5'-phosphate and a 3'-hydroxyl group; requires a central core of homology in the junction. The consensus cleavage sequence is 5'-(A/T)TT(C/G)-3'. Cleavage occurs on the 3'-side of the TT dinucleotide at the point of strand exchange. HJ branch migration catalyzed by RuvA-RuvB allows RuvC to scan DNA until it finds its consensus sequence, where it cleaves and resolves the cruciform DNA.</text>
</comment>
<dbReference type="GO" id="GO:0005737">
    <property type="term" value="C:cytoplasm"/>
    <property type="evidence" value="ECO:0007669"/>
    <property type="project" value="UniProtKB-SubCell"/>
</dbReference>
<evidence type="ECO:0000313" key="15">
    <source>
        <dbReference type="EMBL" id="SNB70074.1"/>
    </source>
</evidence>
<feature type="binding site" evidence="13">
    <location>
        <position position="67"/>
    </location>
    <ligand>
        <name>Mg(2+)</name>
        <dbReference type="ChEBI" id="CHEBI:18420"/>
        <label>2</label>
    </ligand>
</feature>
<dbReference type="InterPro" id="IPR036397">
    <property type="entry name" value="RNaseH_sf"/>
</dbReference>